<gene>
    <name evidence="5" type="ORF">GCM10020366_66130</name>
</gene>
<dbReference type="Pfam" id="PF06737">
    <property type="entry name" value="Transglycosylas"/>
    <property type="match status" value="1"/>
</dbReference>
<evidence type="ECO:0000313" key="5">
    <source>
        <dbReference type="EMBL" id="GAA3365596.1"/>
    </source>
</evidence>
<dbReference type="InterPro" id="IPR010618">
    <property type="entry name" value="RPF"/>
</dbReference>
<keyword evidence="2" id="KW-0378">Hydrolase</keyword>
<comment type="caution">
    <text evidence="5">The sequence shown here is derived from an EMBL/GenBank/DDBJ whole genome shotgun (WGS) entry which is preliminary data.</text>
</comment>
<sequence>MRIRGITRIGIAAAITLCGAPLATAAPAPERSGDAGEPRTGQVWDRLAQCESGGNWATNSGNGYYGGLQFDRSTWAAYGGEGFARYPHRASREQQISVASALRDDRGGYGAWPACARKLGLPR</sequence>
<keyword evidence="3" id="KW-0732">Signal</keyword>
<dbReference type="EMBL" id="BAAAYK010000038">
    <property type="protein sequence ID" value="GAA3365596.1"/>
    <property type="molecule type" value="Genomic_DNA"/>
</dbReference>
<comment type="similarity">
    <text evidence="1">Belongs to the transglycosylase family. Rpf subfamily.</text>
</comment>
<dbReference type="Gene3D" id="1.10.530.10">
    <property type="match status" value="1"/>
</dbReference>
<dbReference type="InterPro" id="IPR023346">
    <property type="entry name" value="Lysozyme-like_dom_sf"/>
</dbReference>
<evidence type="ECO:0000256" key="3">
    <source>
        <dbReference type="SAM" id="SignalP"/>
    </source>
</evidence>
<reference evidence="6" key="1">
    <citation type="journal article" date="2019" name="Int. J. Syst. Evol. Microbiol.">
        <title>The Global Catalogue of Microorganisms (GCM) 10K type strain sequencing project: providing services to taxonomists for standard genome sequencing and annotation.</title>
        <authorList>
            <consortium name="The Broad Institute Genomics Platform"/>
            <consortium name="The Broad Institute Genome Sequencing Center for Infectious Disease"/>
            <person name="Wu L."/>
            <person name="Ma J."/>
        </authorList>
    </citation>
    <scope>NUCLEOTIDE SEQUENCE [LARGE SCALE GENOMIC DNA]</scope>
    <source>
        <strain evidence="6">JCM 9687</strain>
    </source>
</reference>
<name>A0ABP6S1T0_9PSEU</name>
<keyword evidence="6" id="KW-1185">Reference proteome</keyword>
<proteinExistence type="inferred from homology"/>
<dbReference type="Proteomes" id="UP001500483">
    <property type="component" value="Unassembled WGS sequence"/>
</dbReference>
<dbReference type="CDD" id="cd13925">
    <property type="entry name" value="RPF"/>
    <property type="match status" value="1"/>
</dbReference>
<dbReference type="SUPFAM" id="SSF53955">
    <property type="entry name" value="Lysozyme-like"/>
    <property type="match status" value="1"/>
</dbReference>
<evidence type="ECO:0000313" key="6">
    <source>
        <dbReference type="Proteomes" id="UP001500483"/>
    </source>
</evidence>
<evidence type="ECO:0000259" key="4">
    <source>
        <dbReference type="Pfam" id="PF06737"/>
    </source>
</evidence>
<feature type="chain" id="PRO_5045831015" description="Resuscitation-promoting factor core lysozyme-like domain-containing protein" evidence="3">
    <location>
        <begin position="26"/>
        <end position="123"/>
    </location>
</feature>
<evidence type="ECO:0000256" key="1">
    <source>
        <dbReference type="ARBA" id="ARBA00010830"/>
    </source>
</evidence>
<protein>
    <recommendedName>
        <fullName evidence="4">Resuscitation-promoting factor core lysozyme-like domain-containing protein</fullName>
    </recommendedName>
</protein>
<feature type="domain" description="Resuscitation-promoting factor core lysozyme-like" evidence="4">
    <location>
        <begin position="42"/>
        <end position="115"/>
    </location>
</feature>
<organism evidence="5 6">
    <name type="scientific">Saccharopolyspora gregorii</name>
    <dbReference type="NCBI Taxonomy" id="33914"/>
    <lineage>
        <taxon>Bacteria</taxon>
        <taxon>Bacillati</taxon>
        <taxon>Actinomycetota</taxon>
        <taxon>Actinomycetes</taxon>
        <taxon>Pseudonocardiales</taxon>
        <taxon>Pseudonocardiaceae</taxon>
        <taxon>Saccharopolyspora</taxon>
    </lineage>
</organism>
<evidence type="ECO:0000256" key="2">
    <source>
        <dbReference type="ARBA" id="ARBA00022801"/>
    </source>
</evidence>
<accession>A0ABP6S1T0</accession>
<feature type="signal peptide" evidence="3">
    <location>
        <begin position="1"/>
        <end position="25"/>
    </location>
</feature>